<dbReference type="PANTHER" id="PTHR43767">
    <property type="entry name" value="LONG-CHAIN-FATTY-ACID--COA LIGASE"/>
    <property type="match status" value="1"/>
</dbReference>
<sequence>MDASGRLTIPGLLRIQVERNPEKDFVVFENDRGEISRHTYRAIATQVARLANNLSDAGLRAGENVAIVLTNGPEFLVAWFAANQIGAVAVPVNVHYTPDELGYLVENAEIAAVVTEPRFLPVFEAIAPRADTIRHRVLARSDVAPGGYALYSAIMSEGDPIDRRTAVDPRDASQIIYTSGTTSRPKGAVLDHNNSVLQGISVAMLFGMRASDRICVVLPLFHVNAQFVGVIPTLTVGGTVVLLEAFSATRYWNQVRTHRCTGISIVPMILRTLLAQPPTDADSAHDVRFSFYALPTAPEEWESFERRFKVTLVEGYGLTETYGICTSNPLVYGVTKRHCIGLPLPGHEVRVVDEEMNDVAQGHVGQIVVGGKPLFSNYYKNAAASADCMRGGWFLTGDNGYLDADGYLNFFDRGKDVIKRAGENIAATEVERVLNDHPEILESAVIGVFDPLRDEAVKAYVVRQKGATIDAAQVIEWCAKYLSRFKVPSFVEFRDDLPKTSIGKIQKFVLKNEHARQAAEETAGSQG</sequence>
<evidence type="ECO:0000259" key="2">
    <source>
        <dbReference type="Pfam" id="PF13193"/>
    </source>
</evidence>
<dbReference type="InterPro" id="IPR025110">
    <property type="entry name" value="AMP-bd_C"/>
</dbReference>
<protein>
    <submittedName>
        <fullName evidence="3">AMP-binding protein</fullName>
    </submittedName>
</protein>
<dbReference type="SUPFAM" id="SSF56801">
    <property type="entry name" value="Acetyl-CoA synthetase-like"/>
    <property type="match status" value="1"/>
</dbReference>
<dbReference type="Gene3D" id="3.30.300.30">
    <property type="match status" value="1"/>
</dbReference>
<evidence type="ECO:0000313" key="4">
    <source>
        <dbReference type="Proteomes" id="UP001556692"/>
    </source>
</evidence>
<organism evidence="3 4">
    <name type="scientific">Aquibium pacificus</name>
    <dbReference type="NCBI Taxonomy" id="3153579"/>
    <lineage>
        <taxon>Bacteria</taxon>
        <taxon>Pseudomonadati</taxon>
        <taxon>Pseudomonadota</taxon>
        <taxon>Alphaproteobacteria</taxon>
        <taxon>Hyphomicrobiales</taxon>
        <taxon>Phyllobacteriaceae</taxon>
        <taxon>Aquibium</taxon>
    </lineage>
</organism>
<dbReference type="Gene3D" id="3.40.50.12780">
    <property type="entry name" value="N-terminal domain of ligase-like"/>
    <property type="match status" value="1"/>
</dbReference>
<proteinExistence type="predicted"/>
<keyword evidence="4" id="KW-1185">Reference proteome</keyword>
<dbReference type="EMBL" id="JBDPGJ010000002">
    <property type="protein sequence ID" value="MEX0405926.1"/>
    <property type="molecule type" value="Genomic_DNA"/>
</dbReference>
<evidence type="ECO:0000259" key="1">
    <source>
        <dbReference type="Pfam" id="PF00501"/>
    </source>
</evidence>
<feature type="domain" description="AMP-dependent synthetase/ligase" evidence="1">
    <location>
        <begin position="15"/>
        <end position="379"/>
    </location>
</feature>
<dbReference type="PROSITE" id="PS00455">
    <property type="entry name" value="AMP_BINDING"/>
    <property type="match status" value="1"/>
</dbReference>
<dbReference type="RefSeq" id="WP_367953799.1">
    <property type="nucleotide sequence ID" value="NZ_JBDPGJ010000002.1"/>
</dbReference>
<comment type="caution">
    <text evidence="3">The sequence shown here is derived from an EMBL/GenBank/DDBJ whole genome shotgun (WGS) entry which is preliminary data.</text>
</comment>
<dbReference type="PANTHER" id="PTHR43767:SF1">
    <property type="entry name" value="NONRIBOSOMAL PEPTIDE SYNTHASE PES1 (EUROFUNG)-RELATED"/>
    <property type="match status" value="1"/>
</dbReference>
<name>A0ABV3SGR6_9HYPH</name>
<gene>
    <name evidence="3" type="ORF">ABGN05_09660</name>
</gene>
<dbReference type="InterPro" id="IPR000873">
    <property type="entry name" value="AMP-dep_synth/lig_dom"/>
</dbReference>
<dbReference type="InterPro" id="IPR042099">
    <property type="entry name" value="ANL_N_sf"/>
</dbReference>
<dbReference type="InterPro" id="IPR020845">
    <property type="entry name" value="AMP-binding_CS"/>
</dbReference>
<reference evidence="3 4" key="1">
    <citation type="submission" date="2024-05" db="EMBL/GenBank/DDBJ databases">
        <authorList>
            <person name="Jiang F."/>
        </authorList>
    </citation>
    <scope>NUCLEOTIDE SEQUENCE [LARGE SCALE GENOMIC DNA]</scope>
    <source>
        <strain evidence="3 4">LZ166</strain>
    </source>
</reference>
<dbReference type="Pfam" id="PF00501">
    <property type="entry name" value="AMP-binding"/>
    <property type="match status" value="1"/>
</dbReference>
<dbReference type="InterPro" id="IPR050237">
    <property type="entry name" value="ATP-dep_AMP-bd_enzyme"/>
</dbReference>
<feature type="domain" description="AMP-binding enzyme C-terminal" evidence="2">
    <location>
        <begin position="429"/>
        <end position="504"/>
    </location>
</feature>
<dbReference type="Pfam" id="PF13193">
    <property type="entry name" value="AMP-binding_C"/>
    <property type="match status" value="1"/>
</dbReference>
<accession>A0ABV3SGR6</accession>
<evidence type="ECO:0000313" key="3">
    <source>
        <dbReference type="EMBL" id="MEX0405926.1"/>
    </source>
</evidence>
<dbReference type="InterPro" id="IPR045851">
    <property type="entry name" value="AMP-bd_C_sf"/>
</dbReference>
<dbReference type="Proteomes" id="UP001556692">
    <property type="component" value="Unassembled WGS sequence"/>
</dbReference>